<evidence type="ECO:0000256" key="2">
    <source>
        <dbReference type="SAM" id="MobiDB-lite"/>
    </source>
</evidence>
<feature type="compositionally biased region" description="Low complexity" evidence="2">
    <location>
        <begin position="113"/>
        <end position="128"/>
    </location>
</feature>
<dbReference type="InterPro" id="IPR000504">
    <property type="entry name" value="RRM_dom"/>
</dbReference>
<reference evidence="4" key="1">
    <citation type="submission" date="2021-01" db="EMBL/GenBank/DDBJ databases">
        <authorList>
            <person name="Corre E."/>
            <person name="Pelletier E."/>
            <person name="Niang G."/>
            <person name="Scheremetjew M."/>
            <person name="Finn R."/>
            <person name="Kale V."/>
            <person name="Holt S."/>
            <person name="Cochrane G."/>
            <person name="Meng A."/>
            <person name="Brown T."/>
            <person name="Cohen L."/>
        </authorList>
    </citation>
    <scope>NUCLEOTIDE SEQUENCE</scope>
    <source>
        <strain evidence="4">CCMP3105</strain>
    </source>
</reference>
<dbReference type="EMBL" id="HBNR01052202">
    <property type="protein sequence ID" value="CAE4616901.1"/>
    <property type="molecule type" value="Transcribed_RNA"/>
</dbReference>
<evidence type="ECO:0000259" key="3">
    <source>
        <dbReference type="PROSITE" id="PS50102"/>
    </source>
</evidence>
<dbReference type="GO" id="GO:0003723">
    <property type="term" value="F:RNA binding"/>
    <property type="evidence" value="ECO:0007669"/>
    <property type="project" value="UniProtKB-UniRule"/>
</dbReference>
<evidence type="ECO:0000313" key="4">
    <source>
        <dbReference type="EMBL" id="CAE4616901.1"/>
    </source>
</evidence>
<keyword evidence="1" id="KW-0694">RNA-binding</keyword>
<evidence type="ECO:0000256" key="1">
    <source>
        <dbReference type="PROSITE-ProRule" id="PRU00176"/>
    </source>
</evidence>
<dbReference type="PROSITE" id="PS50102">
    <property type="entry name" value="RRM"/>
    <property type="match status" value="1"/>
</dbReference>
<feature type="domain" description="RRM" evidence="3">
    <location>
        <begin position="131"/>
        <end position="229"/>
    </location>
</feature>
<protein>
    <recommendedName>
        <fullName evidence="3">RRM domain-containing protein</fullName>
    </recommendedName>
</protein>
<dbReference type="InterPro" id="IPR035979">
    <property type="entry name" value="RBD_domain_sf"/>
</dbReference>
<proteinExistence type="predicted"/>
<dbReference type="AlphaFoldDB" id="A0A7S4RLL5"/>
<feature type="region of interest" description="Disordered" evidence="2">
    <location>
        <begin position="60"/>
        <end position="128"/>
    </location>
</feature>
<name>A0A7S4RLL5_9DINO</name>
<organism evidence="4">
    <name type="scientific">Alexandrium monilatum</name>
    <dbReference type="NCBI Taxonomy" id="311494"/>
    <lineage>
        <taxon>Eukaryota</taxon>
        <taxon>Sar</taxon>
        <taxon>Alveolata</taxon>
        <taxon>Dinophyceae</taxon>
        <taxon>Gonyaulacales</taxon>
        <taxon>Pyrocystaceae</taxon>
        <taxon>Alexandrium</taxon>
    </lineage>
</organism>
<accession>A0A7S4RLL5</accession>
<feature type="compositionally biased region" description="Low complexity" evidence="2">
    <location>
        <begin position="60"/>
        <end position="75"/>
    </location>
</feature>
<dbReference type="SUPFAM" id="SSF54928">
    <property type="entry name" value="RNA-binding domain, RBD"/>
    <property type="match status" value="1"/>
</dbReference>
<sequence>MSSQGTHTSWYVRFQRVAQALRHAELHEDDLCWEWMEARRTMSAPDAYVRLVDRHLVAASPEGPAQAPGPSPGQELGAGGGGPGARVQWLPRWCRAPAPGGEAGRGEGGAAAGGSRPPRAASSADGPAPAATLWFGDIPAPLATTKRINEALHGCKPPSMPTPFVKRVVRQGYRAAAGSGGACPDSAPQWLGYAFLAFRDEEEAREALEFFNGREAPGGWVIRTQWAAERHQGKVTRGQRLGLRLGAGCDPPLGEQLFPASLHGHEVMAAIERHRAASGVVLRPGTEAWAAAEVVKACYRSRPRRELSAAGVELPSGLAGRALAALRTTRWPPAPHRTGMQAEHYLVLHRGKTNDGFEDLLGVLEGLLRWADPSFGCNRIAVTKDFQGSPHIDASDVTYQYAVSFGSFCQGGELCVEGVCPSEVYVVDTHDKVARIDGRFVHWVRGHSGGDRYSVIFFSTNPAFFTDRALPFDAGFAPLGTDPL</sequence>
<gene>
    <name evidence="4" type="ORF">AMON00008_LOCUS36605</name>
</gene>
<feature type="compositionally biased region" description="Gly residues" evidence="2">
    <location>
        <begin position="101"/>
        <end position="112"/>
    </location>
</feature>